<protein>
    <submittedName>
        <fullName evidence="2">DUF4402 domain-containing protein</fullName>
    </submittedName>
</protein>
<evidence type="ECO:0000313" key="3">
    <source>
        <dbReference type="EMBL" id="GBH32291.1"/>
    </source>
</evidence>
<reference evidence="3 5" key="1">
    <citation type="submission" date="2014-12" db="EMBL/GenBank/DDBJ databases">
        <title>Whole genome sequencing of Sphingobium xenophagum OW59.</title>
        <authorList>
            <person name="Ohta Y."/>
            <person name="Nishi S."/>
            <person name="Hatada Y."/>
        </authorList>
    </citation>
    <scope>NUCLEOTIDE SEQUENCE [LARGE SCALE GENOMIC DNA]</scope>
    <source>
        <strain evidence="3 5">OW59</strain>
    </source>
</reference>
<dbReference type="Proteomes" id="UP000290975">
    <property type="component" value="Unassembled WGS sequence"/>
</dbReference>
<feature type="signal peptide" evidence="1">
    <location>
        <begin position="1"/>
        <end position="24"/>
    </location>
</feature>
<evidence type="ECO:0000256" key="1">
    <source>
        <dbReference type="SAM" id="SignalP"/>
    </source>
</evidence>
<reference evidence="2 4" key="2">
    <citation type="submission" date="2017-08" db="EMBL/GenBank/DDBJ databases">
        <title>Whole Genome Sequence of Sphingobium hydrophobicum C1: Insights into Adaption to the Electronic-waste Contaminated Sediment.</title>
        <authorList>
            <person name="Song D."/>
            <person name="Chen X."/>
            <person name="Xu M."/>
        </authorList>
    </citation>
    <scope>NUCLEOTIDE SEQUENCE [LARGE SCALE GENOMIC DNA]</scope>
    <source>
        <strain evidence="2 4">C1</strain>
    </source>
</reference>
<accession>A0A401J6L8</accession>
<name>A0A249MY63_SPHXE</name>
<dbReference type="EMBL" id="CP022746">
    <property type="protein sequence ID" value="ASY46107.1"/>
    <property type="molecule type" value="Genomic_DNA"/>
</dbReference>
<accession>A0A249MY63</accession>
<sequence length="155" mass="15957">MRAISAMAAIALSLSPLPGHMAHADTRKQAPIVEAATDISFGTIAASAAGGTIELTPSGTVRCSAGLQCLGGERAGLFYVTGPKDYMVGIMLAPAQLTNGRGESMTALPKASQSTMVLDPGKRKNKFSVGGKLTLSAAQPEGAYTGSYEVMVEYF</sequence>
<dbReference type="AlphaFoldDB" id="A0A249MY63"/>
<evidence type="ECO:0000313" key="5">
    <source>
        <dbReference type="Proteomes" id="UP000290975"/>
    </source>
</evidence>
<dbReference type="RefSeq" id="WP_086486117.1">
    <property type="nucleotide sequence ID" value="NZ_BBQY01000035.1"/>
</dbReference>
<dbReference type="STRING" id="1192759.GCA_000277525_01004"/>
<dbReference type="EMBL" id="BBQY01000035">
    <property type="protein sequence ID" value="GBH32291.1"/>
    <property type="molecule type" value="Genomic_DNA"/>
</dbReference>
<keyword evidence="5" id="KW-1185">Reference proteome</keyword>
<proteinExistence type="predicted"/>
<dbReference type="KEGG" id="shyd:CJD35_16555"/>
<feature type="chain" id="PRO_5036033351" evidence="1">
    <location>
        <begin position="25"/>
        <end position="155"/>
    </location>
</feature>
<organism evidence="2 4">
    <name type="scientific">Sphingobium xenophagum</name>
    <dbReference type="NCBI Taxonomy" id="121428"/>
    <lineage>
        <taxon>Bacteria</taxon>
        <taxon>Pseudomonadati</taxon>
        <taxon>Pseudomonadota</taxon>
        <taxon>Alphaproteobacteria</taxon>
        <taxon>Sphingomonadales</taxon>
        <taxon>Sphingomonadaceae</taxon>
        <taxon>Sphingobium</taxon>
    </lineage>
</organism>
<dbReference type="InterPro" id="IPR025514">
    <property type="entry name" value="DUF4402"/>
</dbReference>
<dbReference type="Pfam" id="PF14352">
    <property type="entry name" value="DUF4402"/>
    <property type="match status" value="1"/>
</dbReference>
<keyword evidence="1" id="KW-0732">Signal</keyword>
<gene>
    <name evidence="2" type="ORF">CJD35_16555</name>
    <name evidence="3" type="ORF">MBESOW_P3523</name>
</gene>
<dbReference type="Proteomes" id="UP000217141">
    <property type="component" value="Chromosome II"/>
</dbReference>
<evidence type="ECO:0000313" key="2">
    <source>
        <dbReference type="EMBL" id="ASY46107.1"/>
    </source>
</evidence>
<evidence type="ECO:0000313" key="4">
    <source>
        <dbReference type="Proteomes" id="UP000217141"/>
    </source>
</evidence>